<name>A0AAW6R2G5_GORRU</name>
<sequence length="118" mass="12858">MRTTNHPKSHGFIGYLILLLGFVSMGVFLLTLAGQFGGPAWPSGIVMVVLFALSIAAFRLQLAQAAESQRGGDVRVYSDPMTPPLHRAQVEQYERTYRGKGHAVTPEPAEGTRLYKAA</sequence>
<feature type="region of interest" description="Disordered" evidence="1">
    <location>
        <begin position="98"/>
        <end position="118"/>
    </location>
</feature>
<evidence type="ECO:0000256" key="1">
    <source>
        <dbReference type="SAM" id="MobiDB-lite"/>
    </source>
</evidence>
<feature type="transmembrane region" description="Helical" evidence="2">
    <location>
        <begin position="12"/>
        <end position="34"/>
    </location>
</feature>
<protein>
    <submittedName>
        <fullName evidence="4">Uncharacterized protein</fullName>
    </submittedName>
</protein>
<dbReference type="KEGG" id="gru:GCWB2_17940"/>
<gene>
    <name evidence="3" type="ORF">JTZ10_12665</name>
    <name evidence="4" type="ORF">QBL07_00105</name>
</gene>
<reference evidence="3" key="1">
    <citation type="submission" date="2021-02" db="EMBL/GenBank/DDBJ databases">
        <title>Taxonomy, biology and ecology of Rhodococcus bacteria occurring in California pistachio and other woody hosts as revealed by genome sequence analyses.</title>
        <authorList>
            <person name="Riely B."/>
            <person name="Gai Y."/>
        </authorList>
    </citation>
    <scope>NUCLEOTIDE SEQUENCE</scope>
    <source>
        <strain evidence="3">BP-295</strain>
    </source>
</reference>
<evidence type="ECO:0000256" key="2">
    <source>
        <dbReference type="SAM" id="Phobius"/>
    </source>
</evidence>
<reference evidence="4" key="2">
    <citation type="submission" date="2023-04" db="EMBL/GenBank/DDBJ databases">
        <title>Characterization and analysis of the complete genome of Gordonia rubripertincta 112, the degrader of aromatic and aliphatic compounds.</title>
        <authorList>
            <person name="Frantsuzova E."/>
            <person name="Bogun A."/>
            <person name="Delegan Y."/>
        </authorList>
    </citation>
    <scope>NUCLEOTIDE SEQUENCE</scope>
    <source>
        <strain evidence="4">112</strain>
    </source>
</reference>
<feature type="transmembrane region" description="Helical" evidence="2">
    <location>
        <begin position="40"/>
        <end position="60"/>
    </location>
</feature>
<dbReference type="Proteomes" id="UP001195196">
    <property type="component" value="Unassembled WGS sequence"/>
</dbReference>
<comment type="caution">
    <text evidence="4">The sequence shown here is derived from an EMBL/GenBank/DDBJ whole genome shotgun (WGS) entry which is preliminary data.</text>
</comment>
<accession>A0AAW6R2G5</accession>
<evidence type="ECO:0000313" key="4">
    <source>
        <dbReference type="EMBL" id="MDG6779229.1"/>
    </source>
</evidence>
<dbReference type="RefSeq" id="WP_005198443.1">
    <property type="nucleotide sequence ID" value="NZ_CP022580.1"/>
</dbReference>
<dbReference type="EMBL" id="JARUXG010000001">
    <property type="protein sequence ID" value="MDG6779229.1"/>
    <property type="molecule type" value="Genomic_DNA"/>
</dbReference>
<organism evidence="4">
    <name type="scientific">Gordonia rubripertincta</name>
    <name type="common">Rhodococcus corallinus</name>
    <dbReference type="NCBI Taxonomy" id="36822"/>
    <lineage>
        <taxon>Bacteria</taxon>
        <taxon>Bacillati</taxon>
        <taxon>Actinomycetota</taxon>
        <taxon>Actinomycetes</taxon>
        <taxon>Mycobacteriales</taxon>
        <taxon>Gordoniaceae</taxon>
        <taxon>Gordonia</taxon>
    </lineage>
</organism>
<proteinExistence type="predicted"/>
<keyword evidence="2" id="KW-0472">Membrane</keyword>
<dbReference type="EMBL" id="JAFFGU010000004">
    <property type="protein sequence ID" value="MBM7278613.1"/>
    <property type="molecule type" value="Genomic_DNA"/>
</dbReference>
<evidence type="ECO:0000313" key="3">
    <source>
        <dbReference type="EMBL" id="MBM7278613.1"/>
    </source>
</evidence>
<dbReference type="AlphaFoldDB" id="A0AAW6R2G5"/>
<keyword evidence="2" id="KW-1133">Transmembrane helix</keyword>
<keyword evidence="2" id="KW-0812">Transmembrane</keyword>